<dbReference type="Proteomes" id="UP000612855">
    <property type="component" value="Unassembled WGS sequence"/>
</dbReference>
<accession>A0A916ZYS1</accession>
<protein>
    <submittedName>
        <fullName evidence="1">DUF2971 domain-containing protein</fullName>
    </submittedName>
</protein>
<reference evidence="2" key="1">
    <citation type="journal article" date="2019" name="Int. J. Syst. Evol. Microbiol.">
        <title>The Global Catalogue of Microorganisms (GCM) 10K type strain sequencing project: providing services to taxonomists for standard genome sequencing and annotation.</title>
        <authorList>
            <consortium name="The Broad Institute Genomics Platform"/>
            <consortium name="The Broad Institute Genome Sequencing Center for Infectious Disease"/>
            <person name="Wu L."/>
            <person name="Ma J."/>
        </authorList>
    </citation>
    <scope>NUCLEOTIDE SEQUENCE [LARGE SCALE GENOMIC DNA]</scope>
    <source>
        <strain evidence="2">CGMCC 1.12664</strain>
    </source>
</reference>
<sequence>MPANVDHPCFPQPTSIDAKLWRFMSIPKFLSLATSKTLHFTRLDRLRDTFEGTLPNPNLTNNRERYAAQFQDHPNIDVDELILKLEQVRANTRSKSFVNCWHINAHESAAMWDLYGGGQTAVAIQTTYRKLISAAPSGIYSGMVRYIDFENEWLNEDNLFYPIMHKRRSFEHEREVRLVAINLGDNLGVMEGVSYYGEGAHVSIDPNTLIEKVYVSPESPNWEYDALTQTFKELGITAPIQQSSLYERALR</sequence>
<name>A0A916ZYS1_9RHOB</name>
<dbReference type="AlphaFoldDB" id="A0A916ZYS1"/>
<dbReference type="RefSeq" id="WP_188475925.1">
    <property type="nucleotide sequence ID" value="NZ_BMFJ01000001.1"/>
</dbReference>
<evidence type="ECO:0000313" key="1">
    <source>
        <dbReference type="EMBL" id="GGE18129.1"/>
    </source>
</evidence>
<keyword evidence="2" id="KW-1185">Reference proteome</keyword>
<evidence type="ECO:0000313" key="2">
    <source>
        <dbReference type="Proteomes" id="UP000612855"/>
    </source>
</evidence>
<proteinExistence type="predicted"/>
<organism evidence="1 2">
    <name type="scientific">Primorskyibacter flagellatus</name>
    <dbReference type="NCBI Taxonomy" id="1387277"/>
    <lineage>
        <taxon>Bacteria</taxon>
        <taxon>Pseudomonadati</taxon>
        <taxon>Pseudomonadota</taxon>
        <taxon>Alphaproteobacteria</taxon>
        <taxon>Rhodobacterales</taxon>
        <taxon>Roseobacteraceae</taxon>
        <taxon>Primorskyibacter</taxon>
    </lineage>
</organism>
<gene>
    <name evidence="1" type="ORF">GCM10011360_03650</name>
</gene>
<comment type="caution">
    <text evidence="1">The sequence shown here is derived from an EMBL/GenBank/DDBJ whole genome shotgun (WGS) entry which is preliminary data.</text>
</comment>
<dbReference type="EMBL" id="BMFJ01000001">
    <property type="protein sequence ID" value="GGE18129.1"/>
    <property type="molecule type" value="Genomic_DNA"/>
</dbReference>